<dbReference type="InterPro" id="IPR003029">
    <property type="entry name" value="S1_domain"/>
</dbReference>
<evidence type="ECO:0000256" key="3">
    <source>
        <dbReference type="ARBA" id="ARBA00022801"/>
    </source>
</evidence>
<dbReference type="InterPro" id="IPR012340">
    <property type="entry name" value="NA-bd_OB-fold"/>
</dbReference>
<evidence type="ECO:0000256" key="4">
    <source>
        <dbReference type="ARBA" id="ARBA00022842"/>
    </source>
</evidence>
<dbReference type="GO" id="GO:0006364">
    <property type="term" value="P:rRNA processing"/>
    <property type="evidence" value="ECO:0007669"/>
    <property type="project" value="TreeGrafter"/>
</dbReference>
<dbReference type="PROSITE" id="PS50126">
    <property type="entry name" value="S1"/>
    <property type="match status" value="1"/>
</dbReference>
<dbReference type="EMBL" id="FOXR01000005">
    <property type="protein sequence ID" value="SFP86981.1"/>
    <property type="molecule type" value="Genomic_DNA"/>
</dbReference>
<keyword evidence="2" id="KW-0479">Metal-binding</keyword>
<dbReference type="Gene3D" id="3.40.1260.20">
    <property type="entry name" value="Ribonuclease E, catalytic domain"/>
    <property type="match status" value="1"/>
</dbReference>
<keyword evidence="3" id="KW-0378">Hydrolase</keyword>
<dbReference type="SMART" id="SM00316">
    <property type="entry name" value="S1"/>
    <property type="match status" value="1"/>
</dbReference>
<dbReference type="GO" id="GO:0004540">
    <property type="term" value="F:RNA nuclease activity"/>
    <property type="evidence" value="ECO:0007669"/>
    <property type="project" value="InterPro"/>
</dbReference>
<dbReference type="PANTHER" id="PTHR30001">
    <property type="entry name" value="RIBONUCLEASE"/>
    <property type="match status" value="1"/>
</dbReference>
<dbReference type="Proteomes" id="UP000198577">
    <property type="component" value="Unassembled WGS sequence"/>
</dbReference>
<dbReference type="PANTHER" id="PTHR30001:SF0">
    <property type="entry name" value="RIBONUCLEASE G"/>
    <property type="match status" value="1"/>
</dbReference>
<keyword evidence="5" id="KW-0694">RNA-binding</keyword>
<sequence length="507" mass="57522">MMDVGKLIVVDIRYDQTRVAVLEDGELVEFYMEDDEKQGLVGNIYRGRVVNVLPGMQAAFVDIGLEKNAFLYAGDINADNTVFDFGDKGNGREIKEISLRDIIREGQEITVQILKESMGTKGARVTTHITLPGRYVVLMPTLNYVGVSRRIDDEEERQRLRKIAEAIKPENMGIIVRTAARGKQPEDLVPDIQVLCRLWARIKESEKEGQVPRLLHKDESLLYRTVRDIFCPDVDRLIINDYYHYQKVVELVKTISPSLVGRVEYADAQRNLFEIYGIDSKIEKAIQKKVWLKSGGYIVIDVTEALTVIDVNTGKFVGKASLEDTAFRTNLEAAEEIAHQIRLRDIGGIIIIDFIDMAEEEHKKKVLEVLEQALKKDRTKTNLVGLTGLGLVELTRKKVRPRLSTAFLKPCPYCNGTGRVYSEATVIAKIEKELERLFSANEAWGALVEVHPSVAHAWEEDKEALEQLETTLKKRICIRADENLHVEESRIQLLKGPGDLEKSFRFS</sequence>
<evidence type="ECO:0000256" key="2">
    <source>
        <dbReference type="ARBA" id="ARBA00022723"/>
    </source>
</evidence>
<dbReference type="AlphaFoldDB" id="A0A1I5TVP9"/>
<reference evidence="7 8" key="1">
    <citation type="submission" date="2016-10" db="EMBL/GenBank/DDBJ databases">
        <authorList>
            <person name="de Groot N.N."/>
        </authorList>
    </citation>
    <scope>NUCLEOTIDE SEQUENCE [LARGE SCALE GENOMIC DNA]</scope>
    <source>
        <strain evidence="7 8">DSM 20678</strain>
    </source>
</reference>
<dbReference type="GO" id="GO:0046872">
    <property type="term" value="F:metal ion binding"/>
    <property type="evidence" value="ECO:0007669"/>
    <property type="project" value="UniProtKB-KW"/>
</dbReference>
<dbReference type="Pfam" id="PF10150">
    <property type="entry name" value="RNase_E_G"/>
    <property type="match status" value="1"/>
</dbReference>
<dbReference type="CDD" id="cd04453">
    <property type="entry name" value="S1_RNase_E"/>
    <property type="match status" value="1"/>
</dbReference>
<dbReference type="NCBIfam" id="TIGR00757">
    <property type="entry name" value="RNaseEG"/>
    <property type="match status" value="1"/>
</dbReference>
<evidence type="ECO:0000313" key="8">
    <source>
        <dbReference type="Proteomes" id="UP000198577"/>
    </source>
</evidence>
<dbReference type="GO" id="GO:0005737">
    <property type="term" value="C:cytoplasm"/>
    <property type="evidence" value="ECO:0007669"/>
    <property type="project" value="TreeGrafter"/>
</dbReference>
<dbReference type="STRING" id="937334.SAMN05444406_10573"/>
<proteinExistence type="predicted"/>
<dbReference type="SUPFAM" id="SSF50249">
    <property type="entry name" value="Nucleic acid-binding proteins"/>
    <property type="match status" value="1"/>
</dbReference>
<evidence type="ECO:0000259" key="6">
    <source>
        <dbReference type="PROSITE" id="PS50126"/>
    </source>
</evidence>
<gene>
    <name evidence="7" type="ORF">SAMN05444406_10573</name>
</gene>
<dbReference type="GO" id="GO:0016787">
    <property type="term" value="F:hydrolase activity"/>
    <property type="evidence" value="ECO:0007669"/>
    <property type="project" value="UniProtKB-KW"/>
</dbReference>
<dbReference type="GO" id="GO:0003723">
    <property type="term" value="F:RNA binding"/>
    <property type="evidence" value="ECO:0007669"/>
    <property type="project" value="UniProtKB-KW"/>
</dbReference>
<dbReference type="InterPro" id="IPR004659">
    <property type="entry name" value="RNase_E/G"/>
</dbReference>
<evidence type="ECO:0000256" key="5">
    <source>
        <dbReference type="ARBA" id="ARBA00022884"/>
    </source>
</evidence>
<dbReference type="InterPro" id="IPR019307">
    <property type="entry name" value="RNA-bd_AU-1/RNase_E/G"/>
</dbReference>
<evidence type="ECO:0000256" key="1">
    <source>
        <dbReference type="ARBA" id="ARBA00001946"/>
    </source>
</evidence>
<keyword evidence="4" id="KW-0460">Magnesium</keyword>
<evidence type="ECO:0000313" key="7">
    <source>
        <dbReference type="EMBL" id="SFP86981.1"/>
    </source>
</evidence>
<keyword evidence="8" id="KW-1185">Reference proteome</keyword>
<comment type="cofactor">
    <cofactor evidence="1">
        <name>Mg(2+)</name>
        <dbReference type="ChEBI" id="CHEBI:18420"/>
    </cofactor>
</comment>
<dbReference type="Gene3D" id="2.40.50.140">
    <property type="entry name" value="Nucleic acid-binding proteins"/>
    <property type="match status" value="1"/>
</dbReference>
<accession>A0A1I5TVP9</accession>
<organism evidence="7 8">
    <name type="scientific">Caldicoprobacter faecalis</name>
    <dbReference type="NCBI Taxonomy" id="937334"/>
    <lineage>
        <taxon>Bacteria</taxon>
        <taxon>Bacillati</taxon>
        <taxon>Bacillota</taxon>
        <taxon>Clostridia</taxon>
        <taxon>Caldicoprobacterales</taxon>
        <taxon>Caldicoprobacteraceae</taxon>
        <taxon>Caldicoprobacter</taxon>
    </lineage>
</organism>
<feature type="domain" description="S1 motif" evidence="6">
    <location>
        <begin position="42"/>
        <end position="134"/>
    </location>
</feature>
<protein>
    <submittedName>
        <fullName evidence="7">RNAse G</fullName>
    </submittedName>
</protein>
<name>A0A1I5TVP9_9FIRM</name>